<dbReference type="EMBL" id="FZOQ01000043">
    <property type="protein sequence ID" value="SNT30221.1"/>
    <property type="molecule type" value="Genomic_DNA"/>
</dbReference>
<dbReference type="Gene3D" id="2.30.110.10">
    <property type="entry name" value="Electron Transport, Fmn-binding Protein, Chain A"/>
    <property type="match status" value="1"/>
</dbReference>
<evidence type="ECO:0000313" key="1">
    <source>
        <dbReference type="EMBL" id="SNT30221.1"/>
    </source>
</evidence>
<proteinExistence type="predicted"/>
<dbReference type="InterPro" id="IPR024747">
    <property type="entry name" value="Pyridox_Oxase-rel"/>
</dbReference>
<dbReference type="PANTHER" id="PTHR34071:SF2">
    <property type="entry name" value="FLAVIN-NUCLEOTIDE-BINDING PROTEIN"/>
    <property type="match status" value="1"/>
</dbReference>
<organism evidence="1 2">
    <name type="scientific">Pontibacter ummariensis</name>
    <dbReference type="NCBI Taxonomy" id="1610492"/>
    <lineage>
        <taxon>Bacteria</taxon>
        <taxon>Pseudomonadati</taxon>
        <taxon>Bacteroidota</taxon>
        <taxon>Cytophagia</taxon>
        <taxon>Cytophagales</taxon>
        <taxon>Hymenobacteraceae</taxon>
        <taxon>Pontibacter</taxon>
    </lineage>
</organism>
<dbReference type="SUPFAM" id="SSF50475">
    <property type="entry name" value="FMN-binding split barrel"/>
    <property type="match status" value="1"/>
</dbReference>
<dbReference type="Proteomes" id="UP000198432">
    <property type="component" value="Unassembled WGS sequence"/>
</dbReference>
<evidence type="ECO:0000313" key="2">
    <source>
        <dbReference type="Proteomes" id="UP000198432"/>
    </source>
</evidence>
<dbReference type="PANTHER" id="PTHR34071">
    <property type="entry name" value="5-NITROIMIDAZOLE ANTIBIOTICS RESISTANCE PROTEIN, NIMA-FAMILY-RELATED PROTEIN-RELATED"/>
    <property type="match status" value="1"/>
</dbReference>
<accession>A0A239LID3</accession>
<reference evidence="2" key="1">
    <citation type="submission" date="2017-06" db="EMBL/GenBank/DDBJ databases">
        <authorList>
            <person name="Varghese N."/>
            <person name="Submissions S."/>
        </authorList>
    </citation>
    <scope>NUCLEOTIDE SEQUENCE [LARGE SCALE GENOMIC DNA]</scope>
    <source>
        <strain evidence="2">NKM1</strain>
    </source>
</reference>
<sequence length="222" mass="25087">MATYEVSPLTKISRDPHRGSYEQETIHAILDEALDVTVSYIAEGVPRAIPTGFVRLDDRIFIHGSVKSHFIRQICQNEKVCLSISLLDGLVLANTAFNHSFNYRSVIAFSTPYEVADEQLKMEVLKAFTDKLLPGRWEDDIKLPTPEELKITAIVCFPLEEASAKMRQGQPNNVKGEAHRKAWTGYVPLKRSWEAPVSHPETGDATPVPQYLDRFCFHKQSC</sequence>
<gene>
    <name evidence="1" type="ORF">SAMN06296052_1434</name>
</gene>
<dbReference type="RefSeq" id="WP_089321864.1">
    <property type="nucleotide sequence ID" value="NZ_FZOQ01000043.1"/>
</dbReference>
<dbReference type="OrthoDB" id="116031at2"/>
<dbReference type="AlphaFoldDB" id="A0A239LID3"/>
<keyword evidence="2" id="KW-1185">Reference proteome</keyword>
<evidence type="ECO:0008006" key="3">
    <source>
        <dbReference type="Google" id="ProtNLM"/>
    </source>
</evidence>
<dbReference type="InterPro" id="IPR012349">
    <property type="entry name" value="Split_barrel_FMN-bd"/>
</dbReference>
<name>A0A239LID3_9BACT</name>
<protein>
    <recommendedName>
        <fullName evidence="3">Nitroimidazol reductase NimA, pyridoxamine 5'-phosphate oxidase superfamily</fullName>
    </recommendedName>
</protein>
<dbReference type="Pfam" id="PF12900">
    <property type="entry name" value="Pyridox_ox_2"/>
    <property type="match status" value="1"/>
</dbReference>